<name>A0AAV4J0B0_9GAST</name>
<dbReference type="AlphaFoldDB" id="A0AAV4J0B0"/>
<evidence type="ECO:0000313" key="1">
    <source>
        <dbReference type="EMBL" id="GFS16218.1"/>
    </source>
</evidence>
<reference evidence="1 2" key="1">
    <citation type="journal article" date="2021" name="Elife">
        <title>Chloroplast acquisition without the gene transfer in kleptoplastic sea slugs, Plakobranchus ocellatus.</title>
        <authorList>
            <person name="Maeda T."/>
            <person name="Takahashi S."/>
            <person name="Yoshida T."/>
            <person name="Shimamura S."/>
            <person name="Takaki Y."/>
            <person name="Nagai Y."/>
            <person name="Toyoda A."/>
            <person name="Suzuki Y."/>
            <person name="Arimoto A."/>
            <person name="Ishii H."/>
            <person name="Satoh N."/>
            <person name="Nishiyama T."/>
            <person name="Hasebe M."/>
            <person name="Maruyama T."/>
            <person name="Minagawa J."/>
            <person name="Obokata J."/>
            <person name="Shigenobu S."/>
        </authorList>
    </citation>
    <scope>NUCLEOTIDE SEQUENCE [LARGE SCALE GENOMIC DNA]</scope>
</reference>
<accession>A0AAV4J0B0</accession>
<proteinExistence type="predicted"/>
<dbReference type="EMBL" id="BMAT01013603">
    <property type="protein sequence ID" value="GFS16218.1"/>
    <property type="molecule type" value="Genomic_DNA"/>
</dbReference>
<gene>
    <name evidence="1" type="ORF">ElyMa_006790200</name>
</gene>
<comment type="caution">
    <text evidence="1">The sequence shown here is derived from an EMBL/GenBank/DDBJ whole genome shotgun (WGS) entry which is preliminary data.</text>
</comment>
<protein>
    <submittedName>
        <fullName evidence="1">Uncharacterized protein</fullName>
    </submittedName>
</protein>
<keyword evidence="2" id="KW-1185">Reference proteome</keyword>
<organism evidence="1 2">
    <name type="scientific">Elysia marginata</name>
    <dbReference type="NCBI Taxonomy" id="1093978"/>
    <lineage>
        <taxon>Eukaryota</taxon>
        <taxon>Metazoa</taxon>
        <taxon>Spiralia</taxon>
        <taxon>Lophotrochozoa</taxon>
        <taxon>Mollusca</taxon>
        <taxon>Gastropoda</taxon>
        <taxon>Heterobranchia</taxon>
        <taxon>Euthyneura</taxon>
        <taxon>Panpulmonata</taxon>
        <taxon>Sacoglossa</taxon>
        <taxon>Placobranchoidea</taxon>
        <taxon>Plakobranchidae</taxon>
        <taxon>Elysia</taxon>
    </lineage>
</organism>
<dbReference type="Proteomes" id="UP000762676">
    <property type="component" value="Unassembled WGS sequence"/>
</dbReference>
<evidence type="ECO:0000313" key="2">
    <source>
        <dbReference type="Proteomes" id="UP000762676"/>
    </source>
</evidence>
<sequence>MITNFLQQSGRQAVRHCVSNYVHPVLSHSPFSFQHLANAVFFAQAVFPLPAPEATFSDRLPSAPLETLVPSGAHGVASELCEATQGVQSVQHRPPLPFSCLTNFHHFSLTPEQRA</sequence>